<evidence type="ECO:0000313" key="2">
    <source>
        <dbReference type="Proteomes" id="UP000289238"/>
    </source>
</evidence>
<comment type="caution">
    <text evidence="1">The sequence shown here is derived from an EMBL/GenBank/DDBJ whole genome shotgun (WGS) entry which is preliminary data.</text>
</comment>
<reference evidence="1 2" key="1">
    <citation type="submission" date="2018-07" db="EMBL/GenBank/DDBJ databases">
        <title>Leeuwenhoekiella genomics.</title>
        <authorList>
            <person name="Tahon G."/>
            <person name="Willems A."/>
        </authorList>
    </citation>
    <scope>NUCLEOTIDE SEQUENCE [LARGE SCALE GENOMIC DNA]</scope>
    <source>
        <strain evidence="1 2">LMG 22550</strain>
    </source>
</reference>
<proteinExistence type="predicted"/>
<dbReference type="OrthoDB" id="5363652at2"/>
<dbReference type="RefSeq" id="WP_128756046.1">
    <property type="nucleotide sequence ID" value="NZ_QOVM01000001.1"/>
</dbReference>
<keyword evidence="2" id="KW-1185">Reference proteome</keyword>
<dbReference type="Proteomes" id="UP000289238">
    <property type="component" value="Unassembled WGS sequence"/>
</dbReference>
<dbReference type="EMBL" id="QOVM01000001">
    <property type="protein sequence ID" value="RXG24295.1"/>
    <property type="molecule type" value="Genomic_DNA"/>
</dbReference>
<name>A0A4Q0PC40_9FLAO</name>
<evidence type="ECO:0000313" key="1">
    <source>
        <dbReference type="EMBL" id="RXG24295.1"/>
    </source>
</evidence>
<protein>
    <submittedName>
        <fullName evidence="1">Abortive infection bacteriophage resistance protein</fullName>
    </submittedName>
</protein>
<organism evidence="1 2">
    <name type="scientific">Leeuwenhoekiella aequorea</name>
    <dbReference type="NCBI Taxonomy" id="283736"/>
    <lineage>
        <taxon>Bacteria</taxon>
        <taxon>Pseudomonadati</taxon>
        <taxon>Bacteroidota</taxon>
        <taxon>Flavobacteriia</taxon>
        <taxon>Flavobacteriales</taxon>
        <taxon>Flavobacteriaceae</taxon>
        <taxon>Leeuwenhoekiella</taxon>
    </lineage>
</organism>
<sequence>MFTKKAFTIDQQIAQLQERGLQFDNLKKAKKYLAHISYYRLGEYWYVMQADKEKHLFKPNSIFEDVVKLYNFDAELRLLLFEVIEKIEISVRTKLIYHVSHEIDPWWFQNMELFTDSRALVKTLANLEDEISRSKDPTIKNHLKKHKDDKRFPPAWKSLEQTSFGALSKLYGNLKHTVKAKDTIAEELGAVNHTYLPSWLQSIAQIRNYCAHHSRLWNRNLPGTVKLLSNPPHPWIREKENVPKQHEFQKLYVHMTLMKYMLNIIQPDNNFKNKLNDLFVKYDNVDPDALGMKPDWQNEPVWK</sequence>
<dbReference type="InterPro" id="IPR011664">
    <property type="entry name" value="Abi_system_AbiD/AbiF-like"/>
</dbReference>
<gene>
    <name evidence="1" type="ORF">DSM00_81</name>
</gene>
<accession>A0A4Q0PC40</accession>
<dbReference type="Pfam" id="PF07751">
    <property type="entry name" value="Abi_2"/>
    <property type="match status" value="1"/>
</dbReference>
<dbReference type="AlphaFoldDB" id="A0A4Q0PC40"/>